<keyword evidence="3" id="KW-0614">Plasmid</keyword>
<evidence type="ECO:0000313" key="4">
    <source>
        <dbReference type="Proteomes" id="UP000304912"/>
    </source>
</evidence>
<gene>
    <name evidence="3" type="ORF">FBQ74_18455</name>
</gene>
<dbReference type="Proteomes" id="UP000304912">
    <property type="component" value="Plasmid plas12"/>
</dbReference>
<sequence>MTVSSKTMKRVTSSVLLFMFTTVAQANNDCDIGCMGDNASAGGLGVWKAIQIALLIIGILTAAAGIIGLVQGRNGQESSGSHWRKIGGGGLLAGTFGIILAVNSQFFGSSEEVRQTKTLIEQSR</sequence>
<proteinExistence type="predicted"/>
<keyword evidence="1" id="KW-0472">Membrane</keyword>
<keyword evidence="2" id="KW-0732">Signal</keyword>
<evidence type="ECO:0000256" key="1">
    <source>
        <dbReference type="SAM" id="Phobius"/>
    </source>
</evidence>
<dbReference type="EMBL" id="CP039853">
    <property type="protein sequence ID" value="QCZ95503.1"/>
    <property type="molecule type" value="Genomic_DNA"/>
</dbReference>
<protein>
    <submittedName>
        <fullName evidence="3">Uncharacterized protein</fullName>
    </submittedName>
</protein>
<dbReference type="AlphaFoldDB" id="A0A5B7YJM7"/>
<geneLocation type="plasmid" evidence="3 4">
    <name>plas12</name>
</geneLocation>
<feature type="transmembrane region" description="Helical" evidence="1">
    <location>
        <begin position="91"/>
        <end position="108"/>
    </location>
</feature>
<keyword evidence="1" id="KW-1133">Transmembrane helix</keyword>
<dbReference type="RefSeq" id="WP_139758190.1">
    <property type="nucleotide sequence ID" value="NZ_CP039853.1"/>
</dbReference>
<keyword evidence="4" id="KW-1185">Reference proteome</keyword>
<name>A0A5B7YJM7_9ALTE</name>
<reference evidence="3 4" key="1">
    <citation type="submission" date="2019-04" db="EMBL/GenBank/DDBJ databases">
        <title>Salinimonas iocasae sp. nov., a halophilic bacterium isolated from the outer tube casing of tubeworms in Okinawa Trough.</title>
        <authorList>
            <person name="Zhang H."/>
            <person name="Wang H."/>
            <person name="Li C."/>
        </authorList>
    </citation>
    <scope>NUCLEOTIDE SEQUENCE [LARGE SCALE GENOMIC DNA]</scope>
    <source>
        <strain evidence="3 4">KX18D6</strain>
        <plasmid evidence="3 4">plas12</plasmid>
    </source>
</reference>
<feature type="chain" id="PRO_5022977627" evidence="2">
    <location>
        <begin position="27"/>
        <end position="124"/>
    </location>
</feature>
<keyword evidence="1" id="KW-0812">Transmembrane</keyword>
<organism evidence="3 4">
    <name type="scientific">Salinimonas iocasae</name>
    <dbReference type="NCBI Taxonomy" id="2572577"/>
    <lineage>
        <taxon>Bacteria</taxon>
        <taxon>Pseudomonadati</taxon>
        <taxon>Pseudomonadota</taxon>
        <taxon>Gammaproteobacteria</taxon>
        <taxon>Alteromonadales</taxon>
        <taxon>Alteromonadaceae</taxon>
        <taxon>Alteromonas/Salinimonas group</taxon>
        <taxon>Salinimonas</taxon>
    </lineage>
</organism>
<feature type="transmembrane region" description="Helical" evidence="1">
    <location>
        <begin position="50"/>
        <end position="70"/>
    </location>
</feature>
<dbReference type="KEGG" id="salk:FBQ74_18455"/>
<evidence type="ECO:0000313" key="3">
    <source>
        <dbReference type="EMBL" id="QCZ95503.1"/>
    </source>
</evidence>
<dbReference type="OrthoDB" id="9848412at2"/>
<feature type="signal peptide" evidence="2">
    <location>
        <begin position="1"/>
        <end position="26"/>
    </location>
</feature>
<accession>A0A5B7YJM7</accession>
<evidence type="ECO:0000256" key="2">
    <source>
        <dbReference type="SAM" id="SignalP"/>
    </source>
</evidence>